<evidence type="ECO:0000313" key="2">
    <source>
        <dbReference type="Proteomes" id="UP000199233"/>
    </source>
</evidence>
<proteinExistence type="predicted"/>
<evidence type="ECO:0000313" key="1">
    <source>
        <dbReference type="EMBL" id="SEQ75605.1"/>
    </source>
</evidence>
<name>A0A1H9IMI0_9GAMM</name>
<dbReference type="Proteomes" id="UP000199233">
    <property type="component" value="Unassembled WGS sequence"/>
</dbReference>
<dbReference type="RefSeq" id="WP_245732503.1">
    <property type="nucleotide sequence ID" value="NZ_FOFS01000010.1"/>
</dbReference>
<organism evidence="1 2">
    <name type="scientific">Solimonas aquatica</name>
    <dbReference type="NCBI Taxonomy" id="489703"/>
    <lineage>
        <taxon>Bacteria</taxon>
        <taxon>Pseudomonadati</taxon>
        <taxon>Pseudomonadota</taxon>
        <taxon>Gammaproteobacteria</taxon>
        <taxon>Nevskiales</taxon>
        <taxon>Nevskiaceae</taxon>
        <taxon>Solimonas</taxon>
    </lineage>
</organism>
<sequence length="110" mass="12354">MLGRMAKSVKDGALAVGLRAYVNDKLKEYGEVLDCQIDTSKNTLSLRAQLRGDPQPVSATIKRYELEREDGEVYFSIKAVETSREWVTLLLNKLLIGRRFKIPSKVAGLL</sequence>
<keyword evidence="2" id="KW-1185">Reference proteome</keyword>
<reference evidence="1 2" key="1">
    <citation type="submission" date="2016-10" db="EMBL/GenBank/DDBJ databases">
        <authorList>
            <person name="de Groot N.N."/>
        </authorList>
    </citation>
    <scope>NUCLEOTIDE SEQUENCE [LARGE SCALE GENOMIC DNA]</scope>
    <source>
        <strain evidence="1 2">DSM 25927</strain>
    </source>
</reference>
<dbReference type="AlphaFoldDB" id="A0A1H9IMI0"/>
<dbReference type="EMBL" id="FOFS01000010">
    <property type="protein sequence ID" value="SEQ75605.1"/>
    <property type="molecule type" value="Genomic_DNA"/>
</dbReference>
<dbReference type="STRING" id="489703.SAMN04488038_11092"/>
<accession>A0A1H9IMI0</accession>
<gene>
    <name evidence="1" type="ORF">SAMN04488038_11092</name>
</gene>
<protein>
    <submittedName>
        <fullName evidence="1">Uncharacterized protein</fullName>
    </submittedName>
</protein>